<dbReference type="AlphaFoldDB" id="A0A834IY36"/>
<proteinExistence type="predicted"/>
<reference evidence="1" key="1">
    <citation type="submission" date="2020-08" db="EMBL/GenBank/DDBJ databases">
        <title>Genome sequencing and assembly of the red palm weevil Rhynchophorus ferrugineus.</title>
        <authorList>
            <person name="Dias G.B."/>
            <person name="Bergman C.M."/>
            <person name="Manee M."/>
        </authorList>
    </citation>
    <scope>NUCLEOTIDE SEQUENCE</scope>
    <source>
        <strain evidence="1">AA-2017</strain>
        <tissue evidence="1">Whole larva</tissue>
    </source>
</reference>
<evidence type="ECO:0000313" key="1">
    <source>
        <dbReference type="EMBL" id="KAF7287943.1"/>
    </source>
</evidence>
<sequence length="77" mass="8751">MNMFRNMFKEKKNYFRNDGKLTLSRPLCPIDINPDNLSGFIWLAVQTSSTHSPSPLPTSLTAPILRNVINQMGLDDK</sequence>
<name>A0A834IY36_RHYFE</name>
<evidence type="ECO:0000313" key="2">
    <source>
        <dbReference type="Proteomes" id="UP000625711"/>
    </source>
</evidence>
<protein>
    <submittedName>
        <fullName evidence="1">Uncharacterized protein</fullName>
    </submittedName>
</protein>
<comment type="caution">
    <text evidence="1">The sequence shown here is derived from an EMBL/GenBank/DDBJ whole genome shotgun (WGS) entry which is preliminary data.</text>
</comment>
<organism evidence="1 2">
    <name type="scientific">Rhynchophorus ferrugineus</name>
    <name type="common">Red palm weevil</name>
    <name type="synonym">Curculio ferrugineus</name>
    <dbReference type="NCBI Taxonomy" id="354439"/>
    <lineage>
        <taxon>Eukaryota</taxon>
        <taxon>Metazoa</taxon>
        <taxon>Ecdysozoa</taxon>
        <taxon>Arthropoda</taxon>
        <taxon>Hexapoda</taxon>
        <taxon>Insecta</taxon>
        <taxon>Pterygota</taxon>
        <taxon>Neoptera</taxon>
        <taxon>Endopterygota</taxon>
        <taxon>Coleoptera</taxon>
        <taxon>Polyphaga</taxon>
        <taxon>Cucujiformia</taxon>
        <taxon>Curculionidae</taxon>
        <taxon>Dryophthorinae</taxon>
        <taxon>Rhynchophorus</taxon>
    </lineage>
</organism>
<gene>
    <name evidence="1" type="ORF">GWI33_000008</name>
</gene>
<accession>A0A834IY36</accession>
<dbReference type="EMBL" id="JAACXV010000001">
    <property type="protein sequence ID" value="KAF7287943.1"/>
    <property type="molecule type" value="Genomic_DNA"/>
</dbReference>
<keyword evidence="2" id="KW-1185">Reference proteome</keyword>
<dbReference type="Proteomes" id="UP000625711">
    <property type="component" value="Unassembled WGS sequence"/>
</dbReference>